<protein>
    <submittedName>
        <fullName evidence="2">DNA gyrase subunit A</fullName>
    </submittedName>
</protein>
<accession>A0ABV1GM01</accession>
<gene>
    <name evidence="2" type="ORF">WMO38_04020</name>
</gene>
<evidence type="ECO:0000313" key="2">
    <source>
        <dbReference type="EMBL" id="MEQ2534276.1"/>
    </source>
</evidence>
<name>A0ABV1GM01_9FIRM</name>
<evidence type="ECO:0000313" key="3">
    <source>
        <dbReference type="Proteomes" id="UP001480973"/>
    </source>
</evidence>
<proteinExistence type="predicted"/>
<comment type="caution">
    <text evidence="2">The sequence shown here is derived from an EMBL/GenBank/DDBJ whole genome shotgun (WGS) entry which is preliminary data.</text>
</comment>
<reference evidence="2 3" key="1">
    <citation type="submission" date="2024-03" db="EMBL/GenBank/DDBJ databases">
        <title>Human intestinal bacterial collection.</title>
        <authorList>
            <person name="Pauvert C."/>
            <person name="Hitch T.C.A."/>
            <person name="Clavel T."/>
        </authorList>
    </citation>
    <scope>NUCLEOTIDE SEQUENCE [LARGE SCALE GENOMIC DNA]</scope>
    <source>
        <strain evidence="2 3">CLA-JM-H10</strain>
    </source>
</reference>
<dbReference type="InterPro" id="IPR013760">
    <property type="entry name" value="Topo_IIA-like_dom_sf"/>
</dbReference>
<dbReference type="Proteomes" id="UP001480973">
    <property type="component" value="Unassembled WGS sequence"/>
</dbReference>
<keyword evidence="3" id="KW-1185">Reference proteome</keyword>
<sequence length="84" mass="10163">MCKEKIKQRIHILSAVMWAQEHHNQIMYLVDSAKDKACFQEMLMEHYYFDREQACAISDMRMSVYTALEKDRTKKEIQELLMKM</sequence>
<evidence type="ECO:0000256" key="1">
    <source>
        <dbReference type="ARBA" id="ARBA00000185"/>
    </source>
</evidence>
<dbReference type="SUPFAM" id="SSF56719">
    <property type="entry name" value="Type II DNA topoisomerase"/>
    <property type="match status" value="1"/>
</dbReference>
<dbReference type="EMBL" id="JBBMES010000003">
    <property type="protein sequence ID" value="MEQ2534276.1"/>
    <property type="molecule type" value="Genomic_DNA"/>
</dbReference>
<dbReference type="InterPro" id="IPR013757">
    <property type="entry name" value="Topo_IIA_A_a_sf"/>
</dbReference>
<comment type="catalytic activity">
    <reaction evidence="1">
        <text>ATP-dependent breakage, passage and rejoining of double-stranded DNA.</text>
        <dbReference type="EC" id="5.6.2.2"/>
    </reaction>
</comment>
<dbReference type="Gene3D" id="1.10.268.10">
    <property type="entry name" value="Topoisomerase, domain 3"/>
    <property type="match status" value="1"/>
</dbReference>
<organism evidence="2 3">
    <name type="scientific">Lachnospira intestinalis</name>
    <dbReference type="NCBI Taxonomy" id="3133158"/>
    <lineage>
        <taxon>Bacteria</taxon>
        <taxon>Bacillati</taxon>
        <taxon>Bacillota</taxon>
        <taxon>Clostridia</taxon>
        <taxon>Lachnospirales</taxon>
        <taxon>Lachnospiraceae</taxon>
        <taxon>Lachnospira</taxon>
    </lineage>
</organism>